<gene>
    <name evidence="1" type="ORF">WJX73_010692</name>
</gene>
<dbReference type="Proteomes" id="UP001465755">
    <property type="component" value="Unassembled WGS sequence"/>
</dbReference>
<reference evidence="1 2" key="1">
    <citation type="journal article" date="2024" name="Nat. Commun.">
        <title>Phylogenomics reveals the evolutionary origins of lichenization in chlorophyte algae.</title>
        <authorList>
            <person name="Puginier C."/>
            <person name="Libourel C."/>
            <person name="Otte J."/>
            <person name="Skaloud P."/>
            <person name="Haon M."/>
            <person name="Grisel S."/>
            <person name="Petersen M."/>
            <person name="Berrin J.G."/>
            <person name="Delaux P.M."/>
            <person name="Dal Grande F."/>
            <person name="Keller J."/>
        </authorList>
    </citation>
    <scope>NUCLEOTIDE SEQUENCE [LARGE SCALE GENOMIC DNA]</scope>
    <source>
        <strain evidence="1 2">SAG 2036</strain>
    </source>
</reference>
<proteinExistence type="predicted"/>
<name>A0AAW1PQX7_9CHLO</name>
<accession>A0AAW1PQX7</accession>
<protein>
    <submittedName>
        <fullName evidence="1">Uncharacterized protein</fullName>
    </submittedName>
</protein>
<keyword evidence="2" id="KW-1185">Reference proteome</keyword>
<evidence type="ECO:0000313" key="1">
    <source>
        <dbReference type="EMBL" id="KAK9810832.1"/>
    </source>
</evidence>
<evidence type="ECO:0000313" key="2">
    <source>
        <dbReference type="Proteomes" id="UP001465755"/>
    </source>
</evidence>
<sequence>MASSLKSFKFSVQGPEVTDKTILGVSPFPVSQALEDLKSLGAGTIHLDSDDERALSGLVVLDPDRTYVVRPQSGAAGAALPEKQAEQLQALYDQLQKAQAVNISTVGSSVWNEVAEKGGLTTEMGEFAACSATKRTESFGWDDSDECAQADRYIPHLKKTVDLGSRQLAWYNASDNSTLLSTDCSNVLGKVFRGTTKVLISDRSAISVQHPQSRSYIAWELKKKIAAADYLQAKVTLLCSNIHSPKTKPVVVLTDLSDEWVLLWLNERTIFLAPFQGRSHAVGYLENLLATVSRFSADEAIVSDTAPTLSSADLADSVAKRQKITCSLLPGGGASEALTHAALFDVISKLQG</sequence>
<dbReference type="AlphaFoldDB" id="A0AAW1PQX7"/>
<dbReference type="EMBL" id="JALJOQ010000014">
    <property type="protein sequence ID" value="KAK9810832.1"/>
    <property type="molecule type" value="Genomic_DNA"/>
</dbReference>
<organism evidence="1 2">
    <name type="scientific">Symbiochloris irregularis</name>
    <dbReference type="NCBI Taxonomy" id="706552"/>
    <lineage>
        <taxon>Eukaryota</taxon>
        <taxon>Viridiplantae</taxon>
        <taxon>Chlorophyta</taxon>
        <taxon>core chlorophytes</taxon>
        <taxon>Trebouxiophyceae</taxon>
        <taxon>Trebouxiales</taxon>
        <taxon>Trebouxiaceae</taxon>
        <taxon>Symbiochloris</taxon>
    </lineage>
</organism>
<comment type="caution">
    <text evidence="1">The sequence shown here is derived from an EMBL/GenBank/DDBJ whole genome shotgun (WGS) entry which is preliminary data.</text>
</comment>